<organism evidence="5">
    <name type="scientific">Arion vulgaris</name>
    <dbReference type="NCBI Taxonomy" id="1028688"/>
    <lineage>
        <taxon>Eukaryota</taxon>
        <taxon>Metazoa</taxon>
        <taxon>Spiralia</taxon>
        <taxon>Lophotrochozoa</taxon>
        <taxon>Mollusca</taxon>
        <taxon>Gastropoda</taxon>
        <taxon>Heterobranchia</taxon>
        <taxon>Euthyneura</taxon>
        <taxon>Panpulmonata</taxon>
        <taxon>Eupulmonata</taxon>
        <taxon>Stylommatophora</taxon>
        <taxon>Helicina</taxon>
        <taxon>Arionoidea</taxon>
        <taxon>Arionidae</taxon>
        <taxon>Arion</taxon>
    </lineage>
</organism>
<evidence type="ECO:0000256" key="1">
    <source>
        <dbReference type="ARBA" id="ARBA00022603"/>
    </source>
</evidence>
<dbReference type="PANTHER" id="PTHR46402:SF2">
    <property type="entry name" value="HISTONE-LYSINE N-TRIMETHYLTRANSFERASE SMYD5"/>
    <property type="match status" value="1"/>
</dbReference>
<dbReference type="Gene3D" id="2.170.270.10">
    <property type="entry name" value="SET domain"/>
    <property type="match status" value="1"/>
</dbReference>
<dbReference type="InterPro" id="IPR046341">
    <property type="entry name" value="SET_dom_sf"/>
</dbReference>
<evidence type="ECO:0000313" key="5">
    <source>
        <dbReference type="EMBL" id="CEK81183.1"/>
    </source>
</evidence>
<dbReference type="Pfam" id="PF00856">
    <property type="entry name" value="SET"/>
    <property type="match status" value="1"/>
</dbReference>
<dbReference type="CDD" id="cd20071">
    <property type="entry name" value="SET_SMYD"/>
    <property type="match status" value="1"/>
</dbReference>
<dbReference type="PROSITE" id="PS50280">
    <property type="entry name" value="SET"/>
    <property type="match status" value="1"/>
</dbReference>
<dbReference type="SUPFAM" id="SSF82199">
    <property type="entry name" value="SET domain"/>
    <property type="match status" value="1"/>
</dbReference>
<keyword evidence="1" id="KW-0489">Methyltransferase</keyword>
<feature type="non-terminal residue" evidence="5">
    <location>
        <position position="1"/>
    </location>
</feature>
<evidence type="ECO:0000256" key="2">
    <source>
        <dbReference type="ARBA" id="ARBA00022679"/>
    </source>
</evidence>
<dbReference type="AlphaFoldDB" id="A0A0B7AK00"/>
<gene>
    <name evidence="5" type="primary">ORF124721</name>
</gene>
<dbReference type="PANTHER" id="PTHR46402">
    <property type="entry name" value="SET AND MYND DOMAIN-CONTAINING PROTEIN 5"/>
    <property type="match status" value="1"/>
</dbReference>
<protein>
    <recommendedName>
        <fullName evidence="4">SET domain-containing protein</fullName>
    </recommendedName>
</protein>
<accession>A0A0B7AK00</accession>
<dbReference type="GO" id="GO:0045814">
    <property type="term" value="P:negative regulation of gene expression, epigenetic"/>
    <property type="evidence" value="ECO:0007669"/>
    <property type="project" value="TreeGrafter"/>
</dbReference>
<evidence type="ECO:0000259" key="4">
    <source>
        <dbReference type="PROSITE" id="PS50280"/>
    </source>
</evidence>
<dbReference type="EMBL" id="HACG01034318">
    <property type="protein sequence ID" value="CEK81183.1"/>
    <property type="molecule type" value="Transcribed_RNA"/>
</dbReference>
<dbReference type="GO" id="GO:0042799">
    <property type="term" value="F:histone H4K20 methyltransferase activity"/>
    <property type="evidence" value="ECO:0007669"/>
    <property type="project" value="TreeGrafter"/>
</dbReference>
<dbReference type="InterPro" id="IPR001214">
    <property type="entry name" value="SET_dom"/>
</dbReference>
<dbReference type="GO" id="GO:0032259">
    <property type="term" value="P:methylation"/>
    <property type="evidence" value="ECO:0007669"/>
    <property type="project" value="UniProtKB-KW"/>
</dbReference>
<keyword evidence="3" id="KW-0949">S-adenosyl-L-methionine</keyword>
<reference evidence="5" key="1">
    <citation type="submission" date="2014-12" db="EMBL/GenBank/DDBJ databases">
        <title>Insight into the proteome of Arion vulgaris.</title>
        <authorList>
            <person name="Aradska J."/>
            <person name="Bulat T."/>
            <person name="Smidak R."/>
            <person name="Sarate P."/>
            <person name="Gangsoo J."/>
            <person name="Sialana F."/>
            <person name="Bilban M."/>
            <person name="Lubec G."/>
        </authorList>
    </citation>
    <scope>NUCLEOTIDE SEQUENCE</scope>
    <source>
        <tissue evidence="5">Skin</tissue>
    </source>
</reference>
<keyword evidence="2" id="KW-0808">Transferase</keyword>
<feature type="domain" description="SET" evidence="4">
    <location>
        <begin position="10"/>
        <end position="92"/>
    </location>
</feature>
<name>A0A0B7AK00_9EUPU</name>
<sequence>NYISFHDVSNPIQQFLDKIKSDGKLHKKIGIYFQEPLPKSEHHGLFALTSCINHSCLPNAEIRSGLIDGKPGITIVAMRNISALEEILVSYVNPELGRAERRDKLLRRYRFWCQCVRCMHEGDGPNKCTHCGKLASCSSGIKTSEPSQDMISSLKHPVDTQNKNEMLF</sequence>
<proteinExistence type="predicted"/>
<evidence type="ECO:0000256" key="3">
    <source>
        <dbReference type="ARBA" id="ARBA00022691"/>
    </source>
</evidence>